<comment type="caution">
    <text evidence="1">The sequence shown here is derived from an EMBL/GenBank/DDBJ whole genome shotgun (WGS) entry which is preliminary data.</text>
</comment>
<organism evidence="1 2">
    <name type="scientific">Ilyodon furcidens</name>
    <name type="common">goldbreast splitfin</name>
    <dbReference type="NCBI Taxonomy" id="33524"/>
    <lineage>
        <taxon>Eukaryota</taxon>
        <taxon>Metazoa</taxon>
        <taxon>Chordata</taxon>
        <taxon>Craniata</taxon>
        <taxon>Vertebrata</taxon>
        <taxon>Euteleostomi</taxon>
        <taxon>Actinopterygii</taxon>
        <taxon>Neopterygii</taxon>
        <taxon>Teleostei</taxon>
        <taxon>Neoteleostei</taxon>
        <taxon>Acanthomorphata</taxon>
        <taxon>Ovalentaria</taxon>
        <taxon>Atherinomorphae</taxon>
        <taxon>Cyprinodontiformes</taxon>
        <taxon>Goodeidae</taxon>
        <taxon>Ilyodon</taxon>
    </lineage>
</organism>
<name>A0ABV0T370_9TELE</name>
<keyword evidence="2" id="KW-1185">Reference proteome</keyword>
<reference evidence="1 2" key="1">
    <citation type="submission" date="2021-06" db="EMBL/GenBank/DDBJ databases">
        <authorList>
            <person name="Palmer J.M."/>
        </authorList>
    </citation>
    <scope>NUCLEOTIDE SEQUENCE [LARGE SCALE GENOMIC DNA]</scope>
    <source>
        <strain evidence="2">if_2019</strain>
        <tissue evidence="1">Muscle</tissue>
    </source>
</reference>
<gene>
    <name evidence="1" type="ORF">ILYODFUR_030402</name>
</gene>
<evidence type="ECO:0000313" key="1">
    <source>
        <dbReference type="EMBL" id="MEQ2226737.1"/>
    </source>
</evidence>
<protein>
    <submittedName>
        <fullName evidence="1">Uncharacterized protein</fullName>
    </submittedName>
</protein>
<accession>A0ABV0T370</accession>
<evidence type="ECO:0000313" key="2">
    <source>
        <dbReference type="Proteomes" id="UP001482620"/>
    </source>
</evidence>
<dbReference type="Proteomes" id="UP001482620">
    <property type="component" value="Unassembled WGS sequence"/>
</dbReference>
<proteinExistence type="predicted"/>
<sequence length="113" mass="12627">MKCHTVFLSCGAYLYNTVEDDTTGVPNIPTASTVTSLQPTHQTINRTSQHQANPNWFPYQTQPVLVLLLDTSEAFSVSADLHSLFRPRLWHLPVTLLLNSCCYLLATTLLHSV</sequence>
<dbReference type="EMBL" id="JAHRIQ010016086">
    <property type="protein sequence ID" value="MEQ2226737.1"/>
    <property type="molecule type" value="Genomic_DNA"/>
</dbReference>